<dbReference type="AlphaFoldDB" id="A0A0F9DA24"/>
<evidence type="ECO:0000313" key="2">
    <source>
        <dbReference type="EMBL" id="KKL58533.1"/>
    </source>
</evidence>
<gene>
    <name evidence="2" type="ORF">LCGC14_2224400</name>
    <name evidence="1" type="ORF">LCGC14_2571730</name>
</gene>
<dbReference type="EMBL" id="LAZR01042713">
    <property type="protein sequence ID" value="KKL08850.1"/>
    <property type="molecule type" value="Genomic_DNA"/>
</dbReference>
<organism evidence="2">
    <name type="scientific">marine sediment metagenome</name>
    <dbReference type="NCBI Taxonomy" id="412755"/>
    <lineage>
        <taxon>unclassified sequences</taxon>
        <taxon>metagenomes</taxon>
        <taxon>ecological metagenomes</taxon>
    </lineage>
</organism>
<name>A0A0F9DA24_9ZZZZ</name>
<feature type="non-terminal residue" evidence="2">
    <location>
        <position position="1"/>
    </location>
</feature>
<sequence>PDLAQINLSRELGLEFDKENFDRFCSNLYQYILNFKREIDLMDKGSLQKGMTDIYERFRLILEESFSDVKRNLDSLTKRILNLEEKVK</sequence>
<accession>A0A0F9DA24</accession>
<proteinExistence type="predicted"/>
<reference evidence="2" key="1">
    <citation type="journal article" date="2015" name="Nature">
        <title>Complex archaea that bridge the gap between prokaryotes and eukaryotes.</title>
        <authorList>
            <person name="Spang A."/>
            <person name="Saw J.H."/>
            <person name="Jorgensen S.L."/>
            <person name="Zaremba-Niedzwiedzka K."/>
            <person name="Martijn J."/>
            <person name="Lind A.E."/>
            <person name="van Eijk R."/>
            <person name="Schleper C."/>
            <person name="Guy L."/>
            <person name="Ettema T.J."/>
        </authorList>
    </citation>
    <scope>NUCLEOTIDE SEQUENCE</scope>
</reference>
<dbReference type="EMBL" id="LAZR01029790">
    <property type="protein sequence ID" value="KKL58533.1"/>
    <property type="molecule type" value="Genomic_DNA"/>
</dbReference>
<protein>
    <submittedName>
        <fullName evidence="2">Uncharacterized protein</fullName>
    </submittedName>
</protein>
<evidence type="ECO:0000313" key="1">
    <source>
        <dbReference type="EMBL" id="KKL08850.1"/>
    </source>
</evidence>
<comment type="caution">
    <text evidence="2">The sequence shown here is derived from an EMBL/GenBank/DDBJ whole genome shotgun (WGS) entry which is preliminary data.</text>
</comment>